<gene>
    <name evidence="3" type="ORF">FSP39_023570</name>
</gene>
<protein>
    <recommendedName>
        <fullName evidence="2">Lipocalin/cytosolic fatty-acid binding domain-containing protein</fullName>
    </recommendedName>
</protein>
<dbReference type="Pfam" id="PF00061">
    <property type="entry name" value="Lipocalin"/>
    <property type="match status" value="1"/>
</dbReference>
<feature type="domain" description="Lipocalin/cytosolic fatty-acid binding" evidence="2">
    <location>
        <begin position="17"/>
        <end position="103"/>
    </location>
</feature>
<evidence type="ECO:0000256" key="1">
    <source>
        <dbReference type="ARBA" id="ARBA00023121"/>
    </source>
</evidence>
<dbReference type="Gene3D" id="2.40.128.20">
    <property type="match status" value="1"/>
</dbReference>
<accession>A0AA88Y255</accession>
<dbReference type="EMBL" id="VSWD01000008">
    <property type="protein sequence ID" value="KAK3096133.1"/>
    <property type="molecule type" value="Genomic_DNA"/>
</dbReference>
<dbReference type="InterPro" id="IPR000566">
    <property type="entry name" value="Lipocln_cytosolic_FA-bd_dom"/>
</dbReference>
<keyword evidence="4" id="KW-1185">Reference proteome</keyword>
<dbReference type="SUPFAM" id="SSF50814">
    <property type="entry name" value="Lipocalins"/>
    <property type="match status" value="1"/>
</dbReference>
<evidence type="ECO:0000313" key="3">
    <source>
        <dbReference type="EMBL" id="KAK3096133.1"/>
    </source>
</evidence>
<comment type="caution">
    <text evidence="3">The sequence shown here is derived from an EMBL/GenBank/DDBJ whole genome shotgun (WGS) entry which is preliminary data.</text>
</comment>
<dbReference type="Proteomes" id="UP001186944">
    <property type="component" value="Unassembled WGS sequence"/>
</dbReference>
<evidence type="ECO:0000313" key="4">
    <source>
        <dbReference type="Proteomes" id="UP001186944"/>
    </source>
</evidence>
<keyword evidence="1" id="KW-0446">Lipid-binding</keyword>
<dbReference type="GO" id="GO:0000302">
    <property type="term" value="P:response to reactive oxygen species"/>
    <property type="evidence" value="ECO:0007669"/>
    <property type="project" value="TreeGrafter"/>
</dbReference>
<dbReference type="GO" id="GO:0008289">
    <property type="term" value="F:lipid binding"/>
    <property type="evidence" value="ECO:0007669"/>
    <property type="project" value="UniProtKB-KW"/>
</dbReference>
<evidence type="ECO:0000259" key="2">
    <source>
        <dbReference type="Pfam" id="PF00061"/>
    </source>
</evidence>
<sequence length="107" mass="11701">ITGGHSQAEGRAVAGSDPAKLEVTFSSSSPPGPYWVLDTDYDSYAVVYSCTDIIKRFIPLKAEITWILTRSRDGITGDVKEGIYNMLRSNSIRPQDLKSTDQTGCNV</sequence>
<proteinExistence type="predicted"/>
<dbReference type="PANTHER" id="PTHR10612">
    <property type="entry name" value="APOLIPOPROTEIN D"/>
    <property type="match status" value="1"/>
</dbReference>
<dbReference type="InterPro" id="IPR012674">
    <property type="entry name" value="Calycin"/>
</dbReference>
<dbReference type="GO" id="GO:0005737">
    <property type="term" value="C:cytoplasm"/>
    <property type="evidence" value="ECO:0007669"/>
    <property type="project" value="TreeGrafter"/>
</dbReference>
<organism evidence="3 4">
    <name type="scientific">Pinctada imbricata</name>
    <name type="common">Atlantic pearl-oyster</name>
    <name type="synonym">Pinctada martensii</name>
    <dbReference type="NCBI Taxonomy" id="66713"/>
    <lineage>
        <taxon>Eukaryota</taxon>
        <taxon>Metazoa</taxon>
        <taxon>Spiralia</taxon>
        <taxon>Lophotrochozoa</taxon>
        <taxon>Mollusca</taxon>
        <taxon>Bivalvia</taxon>
        <taxon>Autobranchia</taxon>
        <taxon>Pteriomorphia</taxon>
        <taxon>Pterioida</taxon>
        <taxon>Pterioidea</taxon>
        <taxon>Pteriidae</taxon>
        <taxon>Pinctada</taxon>
    </lineage>
</organism>
<dbReference type="GO" id="GO:0006629">
    <property type="term" value="P:lipid metabolic process"/>
    <property type="evidence" value="ECO:0007669"/>
    <property type="project" value="TreeGrafter"/>
</dbReference>
<reference evidence="3" key="1">
    <citation type="submission" date="2019-08" db="EMBL/GenBank/DDBJ databases">
        <title>The improved chromosome-level genome for the pearl oyster Pinctada fucata martensii using PacBio sequencing and Hi-C.</title>
        <authorList>
            <person name="Zheng Z."/>
        </authorList>
    </citation>
    <scope>NUCLEOTIDE SEQUENCE</scope>
    <source>
        <strain evidence="3">ZZ-2019</strain>
        <tissue evidence="3">Adductor muscle</tissue>
    </source>
</reference>
<feature type="non-terminal residue" evidence="3">
    <location>
        <position position="107"/>
    </location>
</feature>
<name>A0AA88Y255_PINIB</name>
<dbReference type="AlphaFoldDB" id="A0AA88Y255"/>
<dbReference type="PANTHER" id="PTHR10612:SF34">
    <property type="entry name" value="APOLIPOPROTEIN D"/>
    <property type="match status" value="1"/>
</dbReference>